<dbReference type="PANTHER" id="PTHR30346:SF29">
    <property type="entry name" value="LYSR SUBSTRATE-BINDING"/>
    <property type="match status" value="1"/>
</dbReference>
<feature type="domain" description="HTH lysR-type" evidence="6">
    <location>
        <begin position="1"/>
        <end position="58"/>
    </location>
</feature>
<dbReference type="Gene3D" id="1.10.10.10">
    <property type="entry name" value="Winged helix-like DNA-binding domain superfamily/Winged helix DNA-binding domain"/>
    <property type="match status" value="1"/>
</dbReference>
<evidence type="ECO:0000313" key="8">
    <source>
        <dbReference type="Proteomes" id="UP000528608"/>
    </source>
</evidence>
<protein>
    <submittedName>
        <fullName evidence="7">DNA-binding transcriptional LysR family regulator</fullName>
    </submittedName>
</protein>
<dbReference type="Pfam" id="PF03466">
    <property type="entry name" value="LysR_substrate"/>
    <property type="match status" value="1"/>
</dbReference>
<keyword evidence="2" id="KW-0805">Transcription regulation</keyword>
<dbReference type="PANTHER" id="PTHR30346">
    <property type="entry name" value="TRANSCRIPTIONAL DUAL REGULATOR HCAR-RELATED"/>
    <property type="match status" value="1"/>
</dbReference>
<evidence type="ECO:0000256" key="3">
    <source>
        <dbReference type="ARBA" id="ARBA00023125"/>
    </source>
</evidence>
<keyword evidence="3 7" id="KW-0238">DNA-binding</keyword>
<evidence type="ECO:0000313" key="7">
    <source>
        <dbReference type="EMBL" id="MBB5119190.1"/>
    </source>
</evidence>
<name>A0A7W8B9D3_STREU</name>
<dbReference type="Pfam" id="PF00126">
    <property type="entry name" value="HTH_1"/>
    <property type="match status" value="1"/>
</dbReference>
<feature type="compositionally biased region" description="Polar residues" evidence="5">
    <location>
        <begin position="319"/>
        <end position="335"/>
    </location>
</feature>
<evidence type="ECO:0000256" key="1">
    <source>
        <dbReference type="ARBA" id="ARBA00009437"/>
    </source>
</evidence>
<dbReference type="InterPro" id="IPR036388">
    <property type="entry name" value="WH-like_DNA-bd_sf"/>
</dbReference>
<evidence type="ECO:0000256" key="4">
    <source>
        <dbReference type="ARBA" id="ARBA00023163"/>
    </source>
</evidence>
<dbReference type="SUPFAM" id="SSF46785">
    <property type="entry name" value="Winged helix' DNA-binding domain"/>
    <property type="match status" value="1"/>
</dbReference>
<feature type="region of interest" description="Disordered" evidence="5">
    <location>
        <begin position="293"/>
        <end position="360"/>
    </location>
</feature>
<dbReference type="EMBL" id="JACHJF010000006">
    <property type="protein sequence ID" value="MBB5119190.1"/>
    <property type="molecule type" value="Genomic_DNA"/>
</dbReference>
<dbReference type="InterPro" id="IPR036390">
    <property type="entry name" value="WH_DNA-bd_sf"/>
</dbReference>
<dbReference type="Proteomes" id="UP000528608">
    <property type="component" value="Unassembled WGS sequence"/>
</dbReference>
<dbReference type="GO" id="GO:0003700">
    <property type="term" value="F:DNA-binding transcription factor activity"/>
    <property type="evidence" value="ECO:0007669"/>
    <property type="project" value="InterPro"/>
</dbReference>
<dbReference type="OrthoDB" id="3673085at2"/>
<dbReference type="AlphaFoldDB" id="A0A7W8B9D3"/>
<sequence length="360" mass="38389">MSLRQMEYLVAVVEEESFTRAAETLNVTQSALSHQIKALEREVGGPLLERRPRGIGLTPMGRAYLPHAELAVRSAEQARRAAKAAAGAAGGELHIASLHALAVGVLPPVFARWRGAHPAVRLHLHEYATTEELRDHMERGVADIAVGPRPEDWAGPVVSLGMEDIALITHAGDPLARTGGPVSVASLADRAWVRCALEPVVQGRRWLDWVCARGGFAPRTAVWTEHSSTAVRMAVSGLGLVAAPVHMARDVPGAVVLPVDPPWRREQTAFSRVELTGTTAAFVGLCQELAFPEPTARARTSTPEPTGRAHTSAPEPTAQAHTSAPEPTTQTRTSSPEPAAQTRTTTPEPTTQTRTSNATG</sequence>
<comment type="caution">
    <text evidence="7">The sequence shown here is derived from an EMBL/GenBank/DDBJ whole genome shotgun (WGS) entry which is preliminary data.</text>
</comment>
<reference evidence="7 8" key="1">
    <citation type="submission" date="2020-08" db="EMBL/GenBank/DDBJ databases">
        <title>Genomic Encyclopedia of Type Strains, Phase III (KMG-III): the genomes of soil and plant-associated and newly described type strains.</title>
        <authorList>
            <person name="Whitman W."/>
        </authorList>
    </citation>
    <scope>NUCLEOTIDE SEQUENCE [LARGE SCALE GENOMIC DNA]</scope>
    <source>
        <strain evidence="7 8">CECT 3259</strain>
    </source>
</reference>
<feature type="compositionally biased region" description="Low complexity" evidence="5">
    <location>
        <begin position="336"/>
        <end position="360"/>
    </location>
</feature>
<dbReference type="Gene3D" id="3.40.190.290">
    <property type="match status" value="1"/>
</dbReference>
<evidence type="ECO:0000256" key="2">
    <source>
        <dbReference type="ARBA" id="ARBA00023015"/>
    </source>
</evidence>
<dbReference type="PROSITE" id="PS50931">
    <property type="entry name" value="HTH_LYSR"/>
    <property type="match status" value="1"/>
</dbReference>
<evidence type="ECO:0000259" key="6">
    <source>
        <dbReference type="PROSITE" id="PS50931"/>
    </source>
</evidence>
<proteinExistence type="inferred from homology"/>
<dbReference type="PRINTS" id="PR00039">
    <property type="entry name" value="HTHLYSR"/>
</dbReference>
<evidence type="ECO:0000256" key="5">
    <source>
        <dbReference type="SAM" id="MobiDB-lite"/>
    </source>
</evidence>
<dbReference type="FunFam" id="1.10.10.10:FF:000001">
    <property type="entry name" value="LysR family transcriptional regulator"/>
    <property type="match status" value="1"/>
</dbReference>
<comment type="similarity">
    <text evidence="1">Belongs to the LysR transcriptional regulatory family.</text>
</comment>
<accession>A0A7W8B9D3</accession>
<dbReference type="InterPro" id="IPR000847">
    <property type="entry name" value="LysR_HTH_N"/>
</dbReference>
<organism evidence="7 8">
    <name type="scientific">Streptomyces eurocidicus</name>
    <name type="common">Streptoverticillium eurocidicus</name>
    <dbReference type="NCBI Taxonomy" id="66423"/>
    <lineage>
        <taxon>Bacteria</taxon>
        <taxon>Bacillati</taxon>
        <taxon>Actinomycetota</taxon>
        <taxon>Actinomycetes</taxon>
        <taxon>Kitasatosporales</taxon>
        <taxon>Streptomycetaceae</taxon>
        <taxon>Streptomyces</taxon>
    </lineage>
</organism>
<keyword evidence="4" id="KW-0804">Transcription</keyword>
<dbReference type="GO" id="GO:0003677">
    <property type="term" value="F:DNA binding"/>
    <property type="evidence" value="ECO:0007669"/>
    <property type="project" value="UniProtKB-KW"/>
</dbReference>
<dbReference type="GO" id="GO:0032993">
    <property type="term" value="C:protein-DNA complex"/>
    <property type="evidence" value="ECO:0007669"/>
    <property type="project" value="TreeGrafter"/>
</dbReference>
<dbReference type="CDD" id="cd05466">
    <property type="entry name" value="PBP2_LTTR_substrate"/>
    <property type="match status" value="1"/>
</dbReference>
<dbReference type="RefSeq" id="WP_102918971.1">
    <property type="nucleotide sequence ID" value="NZ_JACHJF010000006.1"/>
</dbReference>
<dbReference type="SUPFAM" id="SSF53850">
    <property type="entry name" value="Periplasmic binding protein-like II"/>
    <property type="match status" value="1"/>
</dbReference>
<gene>
    <name evidence="7" type="ORF">FHS36_002623</name>
</gene>
<dbReference type="InterPro" id="IPR005119">
    <property type="entry name" value="LysR_subst-bd"/>
</dbReference>